<dbReference type="PANTHER" id="PTHR35369:SF2">
    <property type="entry name" value="BLR3025 PROTEIN"/>
    <property type="match status" value="1"/>
</dbReference>
<sequence length="650" mass="70202">MSGEDKLPVLALLPRRTTDPQPPRPRAGNLHPDRPRPARPRPAVPAEPRPAPPAPVPADAETFERALAALRAALEVEVARPRKAPDLPQPEEEETFSPVGTPRAMRRPGPAGAPARSGAAESRPGDDDGPSRRDPAPRRILSLSLPRFAMERWLRHLARGAEAPPEDLPMALAVEGPHGPVIHATNRAAEAEGVHAGARVVDMRALLPTLRVDFADTGGDAAALARLVLWARRWCPWTAGDGLTSAGGAGLVLDTTGSDHLWGGEAAMLAEIEGALAVAGFTARAALAPTRGAAWALARFGGVREVCPAGAVETRLAPLPVRALRLEPATVQTLNRLGLKTIGDLLAVPRLSLARRFSREAPASNPLLRLDQATGRTAEPVDPPEEPPRFSVQTRLPEPVEDPVPHLPALARELCAGLAEAGHGLRRAVLTVYRTDGEVASVTVATSAAMRDPAHLVRLFDGRLDRLDPGFGFDLVTLDAALTEAMDQAQPGLAGEPHAAEAVARLVDRLSGRFGGGSLLRPAPRARHVPERAEGWSPAMAGALPPRLLRLRVLRPLRLLEPPEEVRVLYAVPEGPPAQFVWRRQTLRVSRYDGPERIAPEWWADRPGTRLRDYYRIEDHLGRRWWLYRAGVEGDGRGTSPEWFLHGVFP</sequence>
<evidence type="ECO:0000256" key="2">
    <source>
        <dbReference type="SAM" id="MobiDB-lite"/>
    </source>
</evidence>
<dbReference type="RefSeq" id="WP_018301431.1">
    <property type="nucleotide sequence ID" value="NZ_KB902277.1"/>
</dbReference>
<proteinExistence type="predicted"/>
<feature type="compositionally biased region" description="Pro residues" evidence="2">
    <location>
        <begin position="40"/>
        <end position="56"/>
    </location>
</feature>
<feature type="region of interest" description="Disordered" evidence="2">
    <location>
        <begin position="80"/>
        <end position="140"/>
    </location>
</feature>
<dbReference type="Proteomes" id="UP000035100">
    <property type="component" value="Unassembled WGS sequence"/>
</dbReference>
<dbReference type="AlphaFoldDB" id="A0A0D0QCV1"/>
<evidence type="ECO:0000313" key="3">
    <source>
        <dbReference type="EMBL" id="KIQ68798.1"/>
    </source>
</evidence>
<dbReference type="GO" id="GO:0016740">
    <property type="term" value="F:transferase activity"/>
    <property type="evidence" value="ECO:0007669"/>
    <property type="project" value="UniProtKB-KW"/>
</dbReference>
<dbReference type="GO" id="GO:0006281">
    <property type="term" value="P:DNA repair"/>
    <property type="evidence" value="ECO:0007669"/>
    <property type="project" value="TreeGrafter"/>
</dbReference>
<reference evidence="3 4" key="1">
    <citation type="submission" date="2013-01" db="EMBL/GenBank/DDBJ databases">
        <authorList>
            <person name="Fiebig A."/>
            <person name="Goeker M."/>
            <person name="Klenk H.-P.P."/>
        </authorList>
    </citation>
    <scope>NUCLEOTIDE SEQUENCE [LARGE SCALE GENOMIC DNA]</scope>
    <source>
        <strain evidence="3 4">DSM 24838</strain>
    </source>
</reference>
<dbReference type="EMBL" id="AONG01000012">
    <property type="protein sequence ID" value="KIQ68798.1"/>
    <property type="molecule type" value="Genomic_DNA"/>
</dbReference>
<dbReference type="SUPFAM" id="SSF56672">
    <property type="entry name" value="DNA/RNA polymerases"/>
    <property type="match status" value="1"/>
</dbReference>
<dbReference type="CDD" id="cd03468">
    <property type="entry name" value="PolY_like"/>
    <property type="match status" value="1"/>
</dbReference>
<keyword evidence="3" id="KW-0808">Transferase</keyword>
<organism evidence="3 4">
    <name type="scientific">Wenxinia marina DSM 24838</name>
    <dbReference type="NCBI Taxonomy" id="1123501"/>
    <lineage>
        <taxon>Bacteria</taxon>
        <taxon>Pseudomonadati</taxon>
        <taxon>Pseudomonadota</taxon>
        <taxon>Alphaproteobacteria</taxon>
        <taxon>Rhodobacterales</taxon>
        <taxon>Roseobacteraceae</taxon>
        <taxon>Wenxinia</taxon>
    </lineage>
</organism>
<name>A0A0D0QCV1_9RHOB</name>
<dbReference type="eggNOG" id="COG0389">
    <property type="taxonomic scope" value="Bacteria"/>
</dbReference>
<keyword evidence="4" id="KW-1185">Reference proteome</keyword>
<feature type="region of interest" description="Disordered" evidence="2">
    <location>
        <begin position="365"/>
        <end position="399"/>
    </location>
</feature>
<gene>
    <name evidence="3" type="ORF">Wenmar_02525</name>
</gene>
<dbReference type="PATRIC" id="fig|1123501.6.peg.2637"/>
<protein>
    <submittedName>
        <fullName evidence="3">Nucleotidyltransferase/DNA polymerase involved in DNA repair</fullName>
    </submittedName>
</protein>
<keyword evidence="1" id="KW-0227">DNA damage</keyword>
<feature type="compositionally biased region" description="Basic and acidic residues" evidence="2">
    <location>
        <begin position="123"/>
        <end position="137"/>
    </location>
</feature>
<dbReference type="InterPro" id="IPR043502">
    <property type="entry name" value="DNA/RNA_pol_sf"/>
</dbReference>
<dbReference type="STRING" id="1123501.Wenmar_02525"/>
<evidence type="ECO:0000313" key="4">
    <source>
        <dbReference type="Proteomes" id="UP000035100"/>
    </source>
</evidence>
<accession>A0A0D0QCV1</accession>
<evidence type="ECO:0000256" key="1">
    <source>
        <dbReference type="ARBA" id="ARBA00022763"/>
    </source>
</evidence>
<dbReference type="PANTHER" id="PTHR35369">
    <property type="entry name" value="BLR3025 PROTEIN-RELATED"/>
    <property type="match status" value="1"/>
</dbReference>
<comment type="caution">
    <text evidence="3">The sequence shown here is derived from an EMBL/GenBank/DDBJ whole genome shotgun (WGS) entry which is preliminary data.</text>
</comment>
<feature type="region of interest" description="Disordered" evidence="2">
    <location>
        <begin position="1"/>
        <end position="62"/>
    </location>
</feature>
<feature type="compositionally biased region" description="Low complexity" evidence="2">
    <location>
        <begin position="107"/>
        <end position="122"/>
    </location>
</feature>
<dbReference type="InterPro" id="IPR050356">
    <property type="entry name" value="SulA_CellDiv_inhibitor"/>
</dbReference>